<evidence type="ECO:0000313" key="1">
    <source>
        <dbReference type="EMBL" id="RCJ28915.1"/>
    </source>
</evidence>
<comment type="caution">
    <text evidence="1">The sequence shown here is derived from an EMBL/GenBank/DDBJ whole genome shotgun (WGS) entry which is preliminary data.</text>
</comment>
<evidence type="ECO:0000313" key="2">
    <source>
        <dbReference type="Proteomes" id="UP000252107"/>
    </source>
</evidence>
<reference evidence="1" key="1">
    <citation type="submission" date="2016-04" db="EMBL/GenBank/DDBJ databases">
        <authorList>
            <person name="Tabuchi Yagui T.R."/>
        </authorList>
    </citation>
    <scope>NUCLEOTIDE SEQUENCE [LARGE SCALE GENOMIC DNA]</scope>
    <source>
        <strain evidence="1">NIES-26</strain>
    </source>
</reference>
<proteinExistence type="predicted"/>
<organism evidence="1 2">
    <name type="scientific">Nostoc minutum NIES-26</name>
    <dbReference type="NCBI Taxonomy" id="1844469"/>
    <lineage>
        <taxon>Bacteria</taxon>
        <taxon>Bacillati</taxon>
        <taxon>Cyanobacteriota</taxon>
        <taxon>Cyanophyceae</taxon>
        <taxon>Nostocales</taxon>
        <taxon>Nostocaceae</taxon>
        <taxon>Nostoc</taxon>
    </lineage>
</organism>
<gene>
    <name evidence="1" type="ORF">A6770_00505</name>
</gene>
<dbReference type="AlphaFoldDB" id="A0A367QXP7"/>
<keyword evidence="2" id="KW-1185">Reference proteome</keyword>
<sequence length="103" mass="11479">MITQKLYGKVLKNLQLYQEAQEIGFDYIINPVSGELHGVNPERFSGSHLLKDSNLENFIGIVNWGVLAIHTVPPGTLIPIFDLNTGDSIGSFILNKCQYCFPN</sequence>
<accession>A0A367QXP7</accession>
<dbReference type="EMBL" id="LXQD01000295">
    <property type="protein sequence ID" value="RCJ28915.1"/>
    <property type="molecule type" value="Genomic_DNA"/>
</dbReference>
<protein>
    <submittedName>
        <fullName evidence="1">Uncharacterized protein</fullName>
    </submittedName>
</protein>
<dbReference type="Proteomes" id="UP000252107">
    <property type="component" value="Unassembled WGS sequence"/>
</dbReference>
<name>A0A367QXP7_9NOSO</name>